<keyword evidence="8" id="KW-0539">Nucleus</keyword>
<evidence type="ECO:0000313" key="12">
    <source>
        <dbReference type="EMBL" id="PFH60599.1"/>
    </source>
</evidence>
<evidence type="ECO:0000256" key="4">
    <source>
        <dbReference type="ARBA" id="ARBA00022801"/>
    </source>
</evidence>
<dbReference type="OrthoDB" id="2020972at2759"/>
<dbReference type="SMART" id="SM00490">
    <property type="entry name" value="HELICc"/>
    <property type="match status" value="1"/>
</dbReference>
<feature type="compositionally biased region" description="Basic and acidic residues" evidence="9">
    <location>
        <begin position="466"/>
        <end position="476"/>
    </location>
</feature>
<comment type="similarity">
    <text evidence="2">Belongs to the SNF2/RAD54 helicase family.</text>
</comment>
<dbReference type="InterPro" id="IPR000330">
    <property type="entry name" value="SNF2_N"/>
</dbReference>
<evidence type="ECO:0000256" key="7">
    <source>
        <dbReference type="ARBA" id="ARBA00023125"/>
    </source>
</evidence>
<dbReference type="Pfam" id="PF00271">
    <property type="entry name" value="Helicase_C"/>
    <property type="match status" value="1"/>
</dbReference>
<feature type="domain" description="Helicase C-terminal" evidence="11">
    <location>
        <begin position="1209"/>
        <end position="1356"/>
    </location>
</feature>
<evidence type="ECO:0000256" key="3">
    <source>
        <dbReference type="ARBA" id="ARBA00022741"/>
    </source>
</evidence>
<dbReference type="SMART" id="SM00487">
    <property type="entry name" value="DEXDc"/>
    <property type="match status" value="1"/>
</dbReference>
<evidence type="ECO:0000256" key="2">
    <source>
        <dbReference type="ARBA" id="ARBA00007025"/>
    </source>
</evidence>
<reference evidence="12 13" key="1">
    <citation type="journal article" date="2015" name="BMC Genomics">
        <title>Gene expression during zombie ant biting behavior reflects the complexity underlying fungal parasitic behavioral manipulation.</title>
        <authorList>
            <person name="de Bekker C."/>
            <person name="Ohm R.A."/>
            <person name="Loreto R.G."/>
            <person name="Sebastian A."/>
            <person name="Albert I."/>
            <person name="Merrow M."/>
            <person name="Brachmann A."/>
            <person name="Hughes D.P."/>
        </authorList>
    </citation>
    <scope>NUCLEOTIDE SEQUENCE [LARGE SCALE GENOMIC DNA]</scope>
    <source>
        <strain evidence="12 13">SC16a</strain>
    </source>
</reference>
<dbReference type="GO" id="GO:0003677">
    <property type="term" value="F:DNA binding"/>
    <property type="evidence" value="ECO:0007669"/>
    <property type="project" value="UniProtKB-KW"/>
</dbReference>
<dbReference type="GO" id="GO:0004386">
    <property type="term" value="F:helicase activity"/>
    <property type="evidence" value="ECO:0007669"/>
    <property type="project" value="UniProtKB-KW"/>
</dbReference>
<dbReference type="InterPro" id="IPR027417">
    <property type="entry name" value="P-loop_NTPase"/>
</dbReference>
<proteinExistence type="inferred from homology"/>
<dbReference type="InterPro" id="IPR001650">
    <property type="entry name" value="Helicase_C-like"/>
</dbReference>
<dbReference type="STRING" id="268505.A0A2A9PGT2"/>
<dbReference type="PANTHER" id="PTHR45797:SF1">
    <property type="entry name" value="HELICASE ARIP4"/>
    <property type="match status" value="1"/>
</dbReference>
<sequence length="1762" mass="196220">MDGDRHDDPFLWDADAVARHLCSLKPPCTQEPTSLTAKIAMEGINGEILLTFDFVCAGSALCECLDIRLGCHQWSFGCALLKLRAASPAFRQWKKLNFETTSDESPSSKQPSETAKRQLDAPPVPSADTHAPGLDAAPLPGDKDAAYSTLAVERPSKRKRVAQVQLTDEVLDHPLLPLPTEADAFLGRGATLNAREQRDLLPWQHCSPHAYLGEAAITTSDIKAPDRLLTTQIMETGNSFATLYPFKIPPGLRLTISRTMKCHLLSTGRKEAQLQKGLIPTLSSTSQDSDQVLDLCDLPDSDNEELLRVIELDEAEQKNASKTIPTLESDRVIVLLQEAVAKIKAVWEENKLPIYRRKAYKLWTDATKRGTRTRQILQARQSAKNFERRLQELKKKILIQSFFKESEVQNQALSLEKSLEDRLYHEWLADTLESRVAPPKPESLPRLKPRSRKPQCPYGDEVLTSSDERTSSDENDFIVRDDKYDVVPDDVGGTVESSIMKDSVEPCGGDPFFVPKSEDEKAESSPMTPFKADSSLFVDLTQVETPQSLRRGSSVIDLTTPTMARSQSCIPSRCAGEDDNFPDSSVDPLESVEQIGKELPKHWAGLKDRPRLVICLIWRLPHVRRSHVLEAARDQDSNELFELSVTKQMREPLQDARLLDKGGPEATAFDLTRLFLCYIKLKSCKESRIMALCAADQKRLQAGQGEMWDEFLTLLKQNAHRFPQDSQIYRTDTMDDDMGDLEGVDDDELPDSPSQSRKNAPKEIVQNKEAVDLRERERRRVQEQEKRRLRLRAELDMSGSMPQDKSRLIINESKTEDQAFIYVNEGVGTRIKDHQVEGIRFMWNQVVTDANTSRGCLLAHSMGLGKTMQVITLLVAIQESAKSSDPAVKSQIPQDLQASKTLVLCPAGLVDNWMDELLRWAPDKMLGPLRKIESRQTWADRRSAILSWADEGGVLVLGYPMLQKVMAGDEEVGNKLLMEPNMVIADEAHTIKNPETKVHQACSRFETRCRIAMTGSPLANNVDEYYTMLDWVAPNFLGPLKEFQEIYATPIQQGMYKDSAGWEKRKALKQLKVLSITVAPKVNRRTTKMCAKDALPPKQEFVVCVPPTTMQRRLYNLYLTTLSEGCLSPTGANSLDHRLFAIAGDLALVVNHPNCFRRKMQMARDEGQGKEGNESKGLPETLISSAIKETNVQDLSNPRMSVKTELLLIILDEARAVREKVLVFSQSLLTLDYLENLLKWQKRQVCRLDGQTPIVKRQELVKSFNGGSQEVYLISTNAGGVGLNIQGANRVVIFDFKWNPVHEQQAVGRAYRIGQEKPVFVYRFVTAGTFEDDLQNRAVFKTQLASRVVDRQNPLSWSKKDCNIFHTVEEVKAQDLSGFLGKDRILDALIRHKSNNEAIRYIVSTDTFEEEDPDVGLTAQEQRQAEEEARMNHLRLSNPAEFERLKGQLQEAELQRACLMDGAAQQGQNSVQRGHATGWAPLAPHGSLGTGPPAWSFSATQQPRQVDSGPQRGTGMSSAVAVDGAHPVGASPAIRPNANATPPPSRPTTGATLVAAAAPLEQQAVAEQRQDGSKGEQATAPLPLAGANTYFGEKGADDGATVAETTAPLSVTGLKTPALDSTGRPTTPSLKRLFAPLGRTVAQTEFQEALRGEALRLLKEGLQAHKRPEILAKSVTTAIDRFRKEQTQGFPLDDQHWRLLRGFLLSPRFALSVVSGHLSPSFLGRADQAELERRVTVLNTLSEEEFNKQMSASWGRAPDPSV</sequence>
<dbReference type="Proteomes" id="UP000037136">
    <property type="component" value="Unassembled WGS sequence"/>
</dbReference>
<name>A0A2A9PGT2_OPHUN</name>
<dbReference type="GO" id="GO:0005524">
    <property type="term" value="F:ATP binding"/>
    <property type="evidence" value="ECO:0007669"/>
    <property type="project" value="UniProtKB-KW"/>
</dbReference>
<keyword evidence="3" id="KW-0547">Nucleotide-binding</keyword>
<dbReference type="SUPFAM" id="SSF52540">
    <property type="entry name" value="P-loop containing nucleoside triphosphate hydrolases"/>
    <property type="match status" value="2"/>
</dbReference>
<feature type="compositionally biased region" description="Polar residues" evidence="9">
    <location>
        <begin position="100"/>
        <end position="113"/>
    </location>
</feature>
<accession>A0A2A9PGT2</accession>
<dbReference type="PROSITE" id="PS51192">
    <property type="entry name" value="HELICASE_ATP_BIND_1"/>
    <property type="match status" value="1"/>
</dbReference>
<dbReference type="InterPro" id="IPR038718">
    <property type="entry name" value="SNF2-like_sf"/>
</dbReference>
<dbReference type="GO" id="GO:0005634">
    <property type="term" value="C:nucleus"/>
    <property type="evidence" value="ECO:0007669"/>
    <property type="project" value="UniProtKB-SubCell"/>
</dbReference>
<dbReference type="GO" id="GO:0016887">
    <property type="term" value="F:ATP hydrolysis activity"/>
    <property type="evidence" value="ECO:0007669"/>
    <property type="project" value="InterPro"/>
</dbReference>
<dbReference type="InterPro" id="IPR049730">
    <property type="entry name" value="SNF2/RAD54-like_C"/>
</dbReference>
<keyword evidence="5" id="KW-0347">Helicase</keyword>
<evidence type="ECO:0000256" key="5">
    <source>
        <dbReference type="ARBA" id="ARBA00022806"/>
    </source>
</evidence>
<dbReference type="EMBL" id="LAZP02000118">
    <property type="protein sequence ID" value="PFH60599.1"/>
    <property type="molecule type" value="Genomic_DNA"/>
</dbReference>
<dbReference type="Pfam" id="PF00176">
    <property type="entry name" value="SNF2-rel_dom"/>
    <property type="match status" value="1"/>
</dbReference>
<evidence type="ECO:0000259" key="11">
    <source>
        <dbReference type="PROSITE" id="PS51194"/>
    </source>
</evidence>
<keyword evidence="6" id="KW-0067">ATP-binding</keyword>
<evidence type="ECO:0000256" key="9">
    <source>
        <dbReference type="SAM" id="MobiDB-lite"/>
    </source>
</evidence>
<feature type="region of interest" description="Disordered" evidence="9">
    <location>
        <begin position="1564"/>
        <end position="1583"/>
    </location>
</feature>
<evidence type="ECO:0000256" key="8">
    <source>
        <dbReference type="ARBA" id="ARBA00023242"/>
    </source>
</evidence>
<comment type="caution">
    <text evidence="12">The sequence shown here is derived from an EMBL/GenBank/DDBJ whole genome shotgun (WGS) entry which is preliminary data.</text>
</comment>
<organism evidence="12 13">
    <name type="scientific">Ophiocordyceps unilateralis</name>
    <name type="common">Zombie-ant fungus</name>
    <name type="synonym">Torrubia unilateralis</name>
    <dbReference type="NCBI Taxonomy" id="268505"/>
    <lineage>
        <taxon>Eukaryota</taxon>
        <taxon>Fungi</taxon>
        <taxon>Dikarya</taxon>
        <taxon>Ascomycota</taxon>
        <taxon>Pezizomycotina</taxon>
        <taxon>Sordariomycetes</taxon>
        <taxon>Hypocreomycetidae</taxon>
        <taxon>Hypocreales</taxon>
        <taxon>Ophiocordycipitaceae</taxon>
        <taxon>Ophiocordyceps</taxon>
    </lineage>
</organism>
<evidence type="ECO:0000313" key="13">
    <source>
        <dbReference type="Proteomes" id="UP000037136"/>
    </source>
</evidence>
<dbReference type="InterPro" id="IPR044574">
    <property type="entry name" value="ARIP4-like"/>
</dbReference>
<dbReference type="Gene3D" id="3.40.50.300">
    <property type="entry name" value="P-loop containing nucleotide triphosphate hydrolases"/>
    <property type="match status" value="1"/>
</dbReference>
<evidence type="ECO:0000256" key="1">
    <source>
        <dbReference type="ARBA" id="ARBA00004123"/>
    </source>
</evidence>
<dbReference type="InterPro" id="IPR056026">
    <property type="entry name" value="DUF7607"/>
</dbReference>
<protein>
    <submittedName>
        <fullName evidence="12">Uncharacterized protein</fullName>
    </submittedName>
</protein>
<feature type="compositionally biased region" description="Acidic residues" evidence="9">
    <location>
        <begin position="734"/>
        <end position="750"/>
    </location>
</feature>
<feature type="region of interest" description="Disordered" evidence="9">
    <location>
        <begin position="1469"/>
        <end position="1550"/>
    </location>
</feature>
<comment type="subcellular location">
    <subcellularLocation>
        <location evidence="1">Nucleus</location>
    </subcellularLocation>
</comment>
<dbReference type="InterPro" id="IPR014001">
    <property type="entry name" value="Helicase_ATP-bd"/>
</dbReference>
<keyword evidence="4" id="KW-0378">Hydrolase</keyword>
<dbReference type="PANTHER" id="PTHR45797">
    <property type="entry name" value="RAD54-LIKE"/>
    <property type="match status" value="1"/>
</dbReference>
<dbReference type="CDD" id="cd18007">
    <property type="entry name" value="DEXHc_ATRX-like"/>
    <property type="match status" value="1"/>
</dbReference>
<feature type="compositionally biased region" description="Basic and acidic residues" evidence="9">
    <location>
        <begin position="765"/>
        <end position="780"/>
    </location>
</feature>
<dbReference type="Pfam" id="PF24580">
    <property type="entry name" value="DUF7607"/>
    <property type="match status" value="1"/>
</dbReference>
<keyword evidence="13" id="KW-1185">Reference proteome</keyword>
<keyword evidence="7" id="KW-0238">DNA-binding</keyword>
<gene>
    <name evidence="12" type="ORF">XA68_10655</name>
</gene>
<evidence type="ECO:0000259" key="10">
    <source>
        <dbReference type="PROSITE" id="PS51192"/>
    </source>
</evidence>
<feature type="domain" description="Helicase ATP-binding" evidence="10">
    <location>
        <begin position="847"/>
        <end position="1035"/>
    </location>
</feature>
<reference evidence="12 13" key="2">
    <citation type="journal article" date="2017" name="Sci. Rep.">
        <title>Ant-infecting Ophiocordyceps genomes reveal a high diversity of potential behavioral manipulation genes and a possible major role for enterotoxins.</title>
        <authorList>
            <person name="de Bekker C."/>
            <person name="Ohm R.A."/>
            <person name="Evans H.C."/>
            <person name="Brachmann A."/>
            <person name="Hughes D.P."/>
        </authorList>
    </citation>
    <scope>NUCLEOTIDE SEQUENCE [LARGE SCALE GENOMIC DNA]</scope>
    <source>
        <strain evidence="12 13">SC16a</strain>
    </source>
</reference>
<evidence type="ECO:0000256" key="6">
    <source>
        <dbReference type="ARBA" id="ARBA00022840"/>
    </source>
</evidence>
<feature type="region of interest" description="Disordered" evidence="9">
    <location>
        <begin position="726"/>
        <end position="780"/>
    </location>
</feature>
<feature type="region of interest" description="Disordered" evidence="9">
    <location>
        <begin position="437"/>
        <end position="476"/>
    </location>
</feature>
<feature type="region of interest" description="Disordered" evidence="9">
    <location>
        <begin position="100"/>
        <end position="141"/>
    </location>
</feature>
<dbReference type="CDD" id="cd18793">
    <property type="entry name" value="SF2_C_SNF"/>
    <property type="match status" value="1"/>
</dbReference>
<dbReference type="PROSITE" id="PS51194">
    <property type="entry name" value="HELICASE_CTER"/>
    <property type="match status" value="1"/>
</dbReference>
<dbReference type="Gene3D" id="3.40.50.10810">
    <property type="entry name" value="Tandem AAA-ATPase domain"/>
    <property type="match status" value="1"/>
</dbReference>